<dbReference type="EMBL" id="CAIIXF020000003">
    <property type="protein sequence ID" value="CAH1778497.1"/>
    <property type="molecule type" value="Genomic_DNA"/>
</dbReference>
<name>A0A8S4NBJ0_OWEFU</name>
<dbReference type="InterPro" id="IPR013087">
    <property type="entry name" value="Znf_C2H2_type"/>
</dbReference>
<dbReference type="PANTHER" id="PTHR46880">
    <property type="entry name" value="RAS-ASSOCIATING DOMAIN-CONTAINING PROTEIN"/>
    <property type="match status" value="1"/>
</dbReference>
<feature type="domain" description="C2H2-type" evidence="1">
    <location>
        <begin position="68"/>
        <end position="89"/>
    </location>
</feature>
<organism evidence="2 3">
    <name type="scientific">Owenia fusiformis</name>
    <name type="common">Polychaete worm</name>
    <dbReference type="NCBI Taxonomy" id="6347"/>
    <lineage>
        <taxon>Eukaryota</taxon>
        <taxon>Metazoa</taxon>
        <taxon>Spiralia</taxon>
        <taxon>Lophotrochozoa</taxon>
        <taxon>Annelida</taxon>
        <taxon>Polychaeta</taxon>
        <taxon>Sedentaria</taxon>
        <taxon>Canalipalpata</taxon>
        <taxon>Sabellida</taxon>
        <taxon>Oweniida</taxon>
        <taxon>Oweniidae</taxon>
        <taxon>Owenia</taxon>
    </lineage>
</organism>
<dbReference type="PROSITE" id="PS00028">
    <property type="entry name" value="ZINC_FINGER_C2H2_1"/>
    <property type="match status" value="1"/>
</dbReference>
<proteinExistence type="predicted"/>
<gene>
    <name evidence="2" type="ORF">OFUS_LOCUS5406</name>
</gene>
<comment type="caution">
    <text evidence="2">The sequence shown here is derived from an EMBL/GenBank/DDBJ whole genome shotgun (WGS) entry which is preliminary data.</text>
</comment>
<accession>A0A8S4NBJ0</accession>
<protein>
    <recommendedName>
        <fullName evidence="1">C2H2-type domain-containing protein</fullName>
    </recommendedName>
</protein>
<dbReference type="PANTHER" id="PTHR46880:SF9">
    <property type="entry name" value="ZINC FINGER PROTEIN 862"/>
    <property type="match status" value="1"/>
</dbReference>
<dbReference type="Proteomes" id="UP000749559">
    <property type="component" value="Unassembled WGS sequence"/>
</dbReference>
<evidence type="ECO:0000259" key="1">
    <source>
        <dbReference type="PROSITE" id="PS00028"/>
    </source>
</evidence>
<evidence type="ECO:0000313" key="2">
    <source>
        <dbReference type="EMBL" id="CAH1778497.1"/>
    </source>
</evidence>
<dbReference type="AlphaFoldDB" id="A0A8S4NBJ0"/>
<reference evidence="2" key="1">
    <citation type="submission" date="2022-03" db="EMBL/GenBank/DDBJ databases">
        <authorList>
            <person name="Martin C."/>
        </authorList>
    </citation>
    <scope>NUCLEOTIDE SEQUENCE</scope>
</reference>
<evidence type="ECO:0000313" key="3">
    <source>
        <dbReference type="Proteomes" id="UP000749559"/>
    </source>
</evidence>
<keyword evidence="3" id="KW-1185">Reference proteome</keyword>
<sequence>MKNLKHMKHQYYVKNKNKIDKPEDAPAIKCLKQLNKATEKQVANLMCNVYALIKNKKSFRDYTCTWLCELDCTKRLDICNSYINHQYAHEFAKFIAAAQREQARTGLVNVKCVSVLCDGTTDSGTVEQEIVYIR</sequence>
<dbReference type="OrthoDB" id="10051404at2759"/>